<evidence type="ECO:0000313" key="3">
    <source>
        <dbReference type="Proteomes" id="UP000886998"/>
    </source>
</evidence>
<evidence type="ECO:0000313" key="2">
    <source>
        <dbReference type="EMBL" id="GFY37415.1"/>
    </source>
</evidence>
<comment type="caution">
    <text evidence="2">The sequence shown here is derived from an EMBL/GenBank/DDBJ whole genome shotgun (WGS) entry which is preliminary data.</text>
</comment>
<organism evidence="2 3">
    <name type="scientific">Trichonephila inaurata madagascariensis</name>
    <dbReference type="NCBI Taxonomy" id="2747483"/>
    <lineage>
        <taxon>Eukaryota</taxon>
        <taxon>Metazoa</taxon>
        <taxon>Ecdysozoa</taxon>
        <taxon>Arthropoda</taxon>
        <taxon>Chelicerata</taxon>
        <taxon>Arachnida</taxon>
        <taxon>Araneae</taxon>
        <taxon>Araneomorphae</taxon>
        <taxon>Entelegynae</taxon>
        <taxon>Araneoidea</taxon>
        <taxon>Nephilidae</taxon>
        <taxon>Trichonephila</taxon>
        <taxon>Trichonephila inaurata</taxon>
    </lineage>
</organism>
<protein>
    <submittedName>
        <fullName evidence="2">Uncharacterized protein</fullName>
    </submittedName>
</protein>
<accession>A0A8X6WLZ1</accession>
<proteinExistence type="predicted"/>
<feature type="region of interest" description="Disordered" evidence="1">
    <location>
        <begin position="110"/>
        <end position="137"/>
    </location>
</feature>
<name>A0A8X6WLZ1_9ARAC</name>
<dbReference type="OrthoDB" id="10442423at2759"/>
<gene>
    <name evidence="2" type="ORF">TNIN_304621</name>
</gene>
<dbReference type="Proteomes" id="UP000886998">
    <property type="component" value="Unassembled WGS sequence"/>
</dbReference>
<dbReference type="AlphaFoldDB" id="A0A8X6WLZ1"/>
<dbReference type="EMBL" id="BMAV01000289">
    <property type="protein sequence ID" value="GFY37415.1"/>
    <property type="molecule type" value="Genomic_DNA"/>
</dbReference>
<sequence length="137" mass="15584">MASDSDKDFVHINQMQWTHTPPIDPPQYNRLNFTKAQIRRMEQISKTKDNDDLNYPLLRKNSRRFLFDNPKNLPILISPNTFSFPVNSHENSGTSATNVYIAIVQKTQLTQTNPSARQSEHGSEPSPTSSSSSHVEN</sequence>
<evidence type="ECO:0000256" key="1">
    <source>
        <dbReference type="SAM" id="MobiDB-lite"/>
    </source>
</evidence>
<reference evidence="2" key="1">
    <citation type="submission" date="2020-08" db="EMBL/GenBank/DDBJ databases">
        <title>Multicomponent nature underlies the extraordinary mechanical properties of spider dragline silk.</title>
        <authorList>
            <person name="Kono N."/>
            <person name="Nakamura H."/>
            <person name="Mori M."/>
            <person name="Yoshida Y."/>
            <person name="Ohtoshi R."/>
            <person name="Malay A.D."/>
            <person name="Moran D.A.P."/>
            <person name="Tomita M."/>
            <person name="Numata K."/>
            <person name="Arakawa K."/>
        </authorList>
    </citation>
    <scope>NUCLEOTIDE SEQUENCE</scope>
</reference>
<keyword evidence="3" id="KW-1185">Reference proteome</keyword>
<feature type="compositionally biased region" description="Low complexity" evidence="1">
    <location>
        <begin position="124"/>
        <end position="137"/>
    </location>
</feature>